<reference evidence="1" key="1">
    <citation type="journal article" date="2021" name="Nat. Commun.">
        <title>Genetic determinants of endophytism in the Arabidopsis root mycobiome.</title>
        <authorList>
            <person name="Mesny F."/>
            <person name="Miyauchi S."/>
            <person name="Thiergart T."/>
            <person name="Pickel B."/>
            <person name="Atanasova L."/>
            <person name="Karlsson M."/>
            <person name="Huettel B."/>
            <person name="Barry K.W."/>
            <person name="Haridas S."/>
            <person name="Chen C."/>
            <person name="Bauer D."/>
            <person name="Andreopoulos W."/>
            <person name="Pangilinan J."/>
            <person name="LaButti K."/>
            <person name="Riley R."/>
            <person name="Lipzen A."/>
            <person name="Clum A."/>
            <person name="Drula E."/>
            <person name="Henrissat B."/>
            <person name="Kohler A."/>
            <person name="Grigoriev I.V."/>
            <person name="Martin F.M."/>
            <person name="Hacquard S."/>
        </authorList>
    </citation>
    <scope>NUCLEOTIDE SEQUENCE</scope>
    <source>
        <strain evidence="1">MPI-SDFR-AT-0073</strain>
    </source>
</reference>
<dbReference type="Proteomes" id="UP000758603">
    <property type="component" value="Unassembled WGS sequence"/>
</dbReference>
<organism evidence="1 2">
    <name type="scientific">Truncatella angustata</name>
    <dbReference type="NCBI Taxonomy" id="152316"/>
    <lineage>
        <taxon>Eukaryota</taxon>
        <taxon>Fungi</taxon>
        <taxon>Dikarya</taxon>
        <taxon>Ascomycota</taxon>
        <taxon>Pezizomycotina</taxon>
        <taxon>Sordariomycetes</taxon>
        <taxon>Xylariomycetidae</taxon>
        <taxon>Amphisphaeriales</taxon>
        <taxon>Sporocadaceae</taxon>
        <taxon>Truncatella</taxon>
    </lineage>
</organism>
<gene>
    <name evidence="1" type="ORF">BKA67DRAFT_263391</name>
</gene>
<proteinExistence type="predicted"/>
<dbReference type="GeneID" id="70124723"/>
<evidence type="ECO:0000313" key="1">
    <source>
        <dbReference type="EMBL" id="KAH6653883.1"/>
    </source>
</evidence>
<dbReference type="EMBL" id="JAGPXC010000004">
    <property type="protein sequence ID" value="KAH6653883.1"/>
    <property type="molecule type" value="Genomic_DNA"/>
</dbReference>
<keyword evidence="2" id="KW-1185">Reference proteome</keyword>
<protein>
    <submittedName>
        <fullName evidence="1">Uncharacterized protein</fullName>
    </submittedName>
</protein>
<name>A0A9P8ZX99_9PEZI</name>
<dbReference type="RefSeq" id="XP_045958153.1">
    <property type="nucleotide sequence ID" value="XM_046095830.1"/>
</dbReference>
<accession>A0A9P8ZX99</accession>
<comment type="caution">
    <text evidence="1">The sequence shown here is derived from an EMBL/GenBank/DDBJ whole genome shotgun (WGS) entry which is preliminary data.</text>
</comment>
<sequence length="131" mass="14888">MGKFWPRDAKQCFYFYYNRLQLACSVGYSSRVPFRSNNTQTDFGNSYLLRLLRVAWAHPASISHSHRNLVSSGSWTLARRYKFRLAAVRHKSKPVGSNMGTKSSSIKSWVSDDKTHDGSDGVVGYHVSLTH</sequence>
<dbReference type="AlphaFoldDB" id="A0A9P8ZX99"/>
<evidence type="ECO:0000313" key="2">
    <source>
        <dbReference type="Proteomes" id="UP000758603"/>
    </source>
</evidence>